<sequence>MTIYKAVVNLDTQTLSLLDDTITINLIHNDSGLARTNTVSTILPNSISAIAVRISKIPKGTSVLLEPCYSVEINYSSRTANFDFPKKKKIAYRSLTLLQNPLHIPANTVLASVDVLHPQTIFTIHDDASDKKDSPGIANTTSSKTQEPIHFDLRSSDLNETPKQDIAAFLNQHRDVFATNLNELGNTNVFTHRIETGDSMPCTMCDKIFEKAHGASCHQPKCPNKNKPRETLGDTSQDKFTCTLCPFRCNSSIGPGQHIRHAHPILANGKRIQSVELDIERKRAERRQQGKSTRDKPWTREDIERLAFLNEEANRSGEKNEYISTHLTEYSSEQIKYQRRKLGLKSVPMKSRESTSRKKPEAKSPSMSDIAVVEGVESSTMEEANNPTESKMESYVRNENADSKTNTDTKTPGKTPVNADTDADGTSPKREEQNIDIKYFLTNSVPWEEENSMCIIDCSDVSSLTHLSAAQLQSVIYNKTSHNSDVLFDKIIDKWQPTTTTSRLPRRQRHVEKCRGGRARKKAEVYRRTQKMFEGNKNDL</sequence>
<evidence type="ECO:0000313" key="2">
    <source>
        <dbReference type="EMBL" id="KAK3583987.1"/>
    </source>
</evidence>
<gene>
    <name evidence="2" type="ORF">CHS0354_002256</name>
</gene>
<protein>
    <submittedName>
        <fullName evidence="2">Uncharacterized protein</fullName>
    </submittedName>
</protein>
<feature type="compositionally biased region" description="Basic and acidic residues" evidence="1">
    <location>
        <begin position="350"/>
        <end position="362"/>
    </location>
</feature>
<name>A0AAE0S234_9BIVA</name>
<dbReference type="Proteomes" id="UP001195483">
    <property type="component" value="Unassembled WGS sequence"/>
</dbReference>
<reference evidence="2" key="2">
    <citation type="journal article" date="2021" name="Genome Biol. Evol.">
        <title>Developing a high-quality reference genome for a parasitic bivalve with doubly uniparental inheritance (Bivalvia: Unionida).</title>
        <authorList>
            <person name="Smith C.H."/>
        </authorList>
    </citation>
    <scope>NUCLEOTIDE SEQUENCE</scope>
    <source>
        <strain evidence="2">CHS0354</strain>
        <tissue evidence="2">Mantle</tissue>
    </source>
</reference>
<feature type="compositionally biased region" description="Basic and acidic residues" evidence="1">
    <location>
        <begin position="390"/>
        <end position="407"/>
    </location>
</feature>
<evidence type="ECO:0000256" key="1">
    <source>
        <dbReference type="SAM" id="MobiDB-lite"/>
    </source>
</evidence>
<dbReference type="AlphaFoldDB" id="A0AAE0S234"/>
<keyword evidence="3" id="KW-1185">Reference proteome</keyword>
<feature type="region of interest" description="Disordered" evidence="1">
    <location>
        <begin position="335"/>
        <end position="431"/>
    </location>
</feature>
<organism evidence="2 3">
    <name type="scientific">Potamilus streckersoni</name>
    <dbReference type="NCBI Taxonomy" id="2493646"/>
    <lineage>
        <taxon>Eukaryota</taxon>
        <taxon>Metazoa</taxon>
        <taxon>Spiralia</taxon>
        <taxon>Lophotrochozoa</taxon>
        <taxon>Mollusca</taxon>
        <taxon>Bivalvia</taxon>
        <taxon>Autobranchia</taxon>
        <taxon>Heteroconchia</taxon>
        <taxon>Palaeoheterodonta</taxon>
        <taxon>Unionida</taxon>
        <taxon>Unionoidea</taxon>
        <taxon>Unionidae</taxon>
        <taxon>Ambleminae</taxon>
        <taxon>Lampsilini</taxon>
        <taxon>Potamilus</taxon>
    </lineage>
</organism>
<reference evidence="2" key="1">
    <citation type="journal article" date="2021" name="Genome Biol. Evol.">
        <title>A High-Quality Reference Genome for a Parasitic Bivalve with Doubly Uniparental Inheritance (Bivalvia: Unionida).</title>
        <authorList>
            <person name="Smith C.H."/>
        </authorList>
    </citation>
    <scope>NUCLEOTIDE SEQUENCE</scope>
    <source>
        <strain evidence="2">CHS0354</strain>
    </source>
</reference>
<proteinExistence type="predicted"/>
<comment type="caution">
    <text evidence="2">The sequence shown here is derived from an EMBL/GenBank/DDBJ whole genome shotgun (WGS) entry which is preliminary data.</text>
</comment>
<feature type="compositionally biased region" description="Polar residues" evidence="1">
    <location>
        <begin position="377"/>
        <end position="389"/>
    </location>
</feature>
<feature type="region of interest" description="Disordered" evidence="1">
    <location>
        <begin position="127"/>
        <end position="148"/>
    </location>
</feature>
<feature type="compositionally biased region" description="Polar residues" evidence="1">
    <location>
        <begin position="137"/>
        <end position="146"/>
    </location>
</feature>
<evidence type="ECO:0000313" key="3">
    <source>
        <dbReference type="Proteomes" id="UP001195483"/>
    </source>
</evidence>
<accession>A0AAE0S234</accession>
<reference evidence="2" key="3">
    <citation type="submission" date="2023-05" db="EMBL/GenBank/DDBJ databases">
        <authorList>
            <person name="Smith C.H."/>
        </authorList>
    </citation>
    <scope>NUCLEOTIDE SEQUENCE</scope>
    <source>
        <strain evidence="2">CHS0354</strain>
        <tissue evidence="2">Mantle</tissue>
    </source>
</reference>
<dbReference type="EMBL" id="JAEAOA010000197">
    <property type="protein sequence ID" value="KAK3583987.1"/>
    <property type="molecule type" value="Genomic_DNA"/>
</dbReference>